<dbReference type="AlphaFoldDB" id="A0A5M3WX55"/>
<dbReference type="RefSeq" id="WP_155357231.1">
    <property type="nucleotide sequence ID" value="NZ_BAAAHL010000038.1"/>
</dbReference>
<evidence type="ECO:0000313" key="1">
    <source>
        <dbReference type="EMBL" id="GES11881.1"/>
    </source>
</evidence>
<dbReference type="OrthoDB" id="3344388at2"/>
<evidence type="ECO:0000313" key="2">
    <source>
        <dbReference type="Proteomes" id="UP000331127"/>
    </source>
</evidence>
<accession>A0A5M3WX55</accession>
<protein>
    <submittedName>
        <fullName evidence="1">Uncharacterized protein</fullName>
    </submittedName>
</protein>
<name>A0A5M3WX55_9ACTN</name>
<dbReference type="Proteomes" id="UP000331127">
    <property type="component" value="Unassembled WGS sequence"/>
</dbReference>
<proteinExistence type="predicted"/>
<gene>
    <name evidence="1" type="ORF">Amac_054780</name>
</gene>
<sequence>MTSVNAGWALYTKVPGDWDEASVRASGGPESHEGLTALVRAAMPGKPRTAAGDQPQLPWATFFCFEDEHEWLSVSLLESSNEVDGTRARITPVRFYCMPYQEIAPLRAGYAGLYAAVAAVPLPSADGPPLTLVPEPMDLGRVAQLIDGLGLRWVASVASMLLEARVCVVEGAQARTLTERLDCLDAIAALLPYGYRARLNAAGWTDNAVPHRIRLSFSTRPGNDMVPVEPGSDGAEPQGEPARRYLADLLAAGEEAGTLDIVTHLADDRRPYDLADPAAALAAVQLLGQVTPVLRSYRSGGRPRGWASRLRPGRAASGDRVSLAPDLVRAAIHSGDQEERDLVDRHWDATTHQLIAEAIADSPELPLPAFIDLADRHGDLDRMLAIVVRRTASVEVLLSCDAPGPQALPQTREAVLAGPVDALLERLAFGQVPRSAAWLSWLTAGNTPGWLSPLRGLRTPTPTDVRAMLDHGPAGLVLLIERTPDLPTLLPAVWPLLIHPAVLPETARVRIAGIFTARSDRPWCDLALLVLGRTPVLPDRVDRSSAEQYLNTLTGLWHDKVFDEIRPRLAAQLIDELLARSGKWAKALPHVTDDVLLRELDSRDNTAWLDDPSIDPSYWSTKGASLGKSHRKWLRKALGRDPEPLEAASRCAEAITHGMPETEVLPLLAAWPRVNRMEELDELLWRLAFQLDAAAWWDHYIRFADLVWSGVLGSETATGYLDWLLAKAPGELADAGRKLHFYHQVLLRAAARG</sequence>
<keyword evidence="2" id="KW-1185">Reference proteome</keyword>
<reference evidence="1 2" key="1">
    <citation type="submission" date="2019-10" db="EMBL/GenBank/DDBJ databases">
        <title>Whole genome shotgun sequence of Acrocarpospora macrocephala NBRC 16266.</title>
        <authorList>
            <person name="Ichikawa N."/>
            <person name="Kimura A."/>
            <person name="Kitahashi Y."/>
            <person name="Komaki H."/>
            <person name="Oguchi A."/>
        </authorList>
    </citation>
    <scope>NUCLEOTIDE SEQUENCE [LARGE SCALE GENOMIC DNA]</scope>
    <source>
        <strain evidence="1 2">NBRC 16266</strain>
    </source>
</reference>
<organism evidence="1 2">
    <name type="scientific">Acrocarpospora macrocephala</name>
    <dbReference type="NCBI Taxonomy" id="150177"/>
    <lineage>
        <taxon>Bacteria</taxon>
        <taxon>Bacillati</taxon>
        <taxon>Actinomycetota</taxon>
        <taxon>Actinomycetes</taxon>
        <taxon>Streptosporangiales</taxon>
        <taxon>Streptosporangiaceae</taxon>
        <taxon>Acrocarpospora</taxon>
    </lineage>
</organism>
<comment type="caution">
    <text evidence="1">The sequence shown here is derived from an EMBL/GenBank/DDBJ whole genome shotgun (WGS) entry which is preliminary data.</text>
</comment>
<dbReference type="EMBL" id="BLAE01000033">
    <property type="protein sequence ID" value="GES11881.1"/>
    <property type="molecule type" value="Genomic_DNA"/>
</dbReference>